<name>A0A3B0X1M5_9ZZZZ</name>
<dbReference type="NCBIfam" id="TIGR03353">
    <property type="entry name" value="VI_chp_4"/>
    <property type="match status" value="1"/>
</dbReference>
<dbReference type="PANTHER" id="PTHR35566:SF1">
    <property type="entry name" value="TYPE VI SECRETION SYSTEM BASEPLATE COMPONENT TSSK1"/>
    <property type="match status" value="1"/>
</dbReference>
<protein>
    <submittedName>
        <fullName evidence="1">Uncharacterized protein ImpJ/VasE</fullName>
    </submittedName>
</protein>
<organism evidence="1">
    <name type="scientific">hydrothermal vent metagenome</name>
    <dbReference type="NCBI Taxonomy" id="652676"/>
    <lineage>
        <taxon>unclassified sequences</taxon>
        <taxon>metagenomes</taxon>
        <taxon>ecological metagenomes</taxon>
    </lineage>
</organism>
<reference evidence="1" key="1">
    <citation type="submission" date="2018-06" db="EMBL/GenBank/DDBJ databases">
        <authorList>
            <person name="Zhirakovskaya E."/>
        </authorList>
    </citation>
    <scope>NUCLEOTIDE SEQUENCE</scope>
</reference>
<accession>A0A3B0X1M5</accession>
<proteinExistence type="predicted"/>
<dbReference type="AlphaFoldDB" id="A0A3B0X1M5"/>
<sequence>MSLDSKVVWSEGMFLNPHHFQQQERYFERLVEGKCSAYGAYGWGMDDFEIDQQLLTLGKISVTKGKGVFPDGTPFSFPDVDEPPPVFEVPENTHNSIVYICVPVKRPGAVDVIEQDNTQGLARYYSYEQQTRDVSNESGDNISLNVGKLRFRLLLESDDLSGYACVGLIRIAESREDKNVLLDDNYIATCLDCNKSPKLSGFLSEVIGLLHHRGEAIAGRLADTNRGGTAEIADYMMLQLINRLEPMSNHLSNMKGLHPVDLFAESVQMVGELSTFVSKNKRTPVFPVYLHDDLQATFTPVITELRSGLSMVYEQSAISLNLVEKKYGIRVAEIADRSLIGTATFILSVRADVPEEALRTHLPAQIKIGPVERIRQLVNAAMPGIGLKPLPVAPRQIPYHSGYTYFQLDQQSDFWNELKHSGGFALHVGGDFPGLELEFWAIRQ</sequence>
<dbReference type="Pfam" id="PF05936">
    <property type="entry name" value="T6SS_VasE"/>
    <property type="match status" value="1"/>
</dbReference>
<dbReference type="EMBL" id="UOFH01000009">
    <property type="protein sequence ID" value="VAW58413.1"/>
    <property type="molecule type" value="Genomic_DNA"/>
</dbReference>
<evidence type="ECO:0000313" key="1">
    <source>
        <dbReference type="EMBL" id="VAW58413.1"/>
    </source>
</evidence>
<gene>
    <name evidence="1" type="ORF">MNBD_GAMMA08-198</name>
</gene>
<dbReference type="InterPro" id="IPR010263">
    <property type="entry name" value="T6SS_TssK"/>
</dbReference>
<dbReference type="PANTHER" id="PTHR35566">
    <property type="entry name" value="BLR3599 PROTEIN"/>
    <property type="match status" value="1"/>
</dbReference>